<dbReference type="Proteomes" id="UP000220527">
    <property type="component" value="Unassembled WGS sequence"/>
</dbReference>
<evidence type="ECO:0000313" key="2">
    <source>
        <dbReference type="Proteomes" id="UP000220527"/>
    </source>
</evidence>
<gene>
    <name evidence="1" type="ORF">CJ255_18860</name>
</gene>
<dbReference type="AlphaFoldDB" id="A0A2A6REY0"/>
<reference evidence="2" key="1">
    <citation type="submission" date="2017-08" db="EMBL/GenBank/DDBJ databases">
        <authorList>
            <person name="Grouzdev D.S."/>
            <person name="Gaisin V.A."/>
            <person name="Rysina M.S."/>
            <person name="Gorlenko V.M."/>
        </authorList>
    </citation>
    <scope>NUCLEOTIDE SEQUENCE [LARGE SCALE GENOMIC DNA]</scope>
    <source>
        <strain evidence="2">Kir15-3F</strain>
    </source>
</reference>
<sequence>MTFSTIRELDVTAIREESERTPQIAVVGPRLLFNRVVELLRSTGSRRFGPLGPDPLFHQPLPLLELDLLADDDPLYQADLLLILVDGQQPLDEETTATLRRMARLALPTVIAICGVAAPGNPGPLRPEFAHARVVILPSLSEPTSSSVLAEALVERMPEALRLAAARAVLAMRPAYANELIASVAFVNASYSLASAIPEQVPLLAVPFAAADMLVLTKNQALMVYRLALAHGAAPDFQSRMTELVPVIGAGLVWRQLARTLVGIIPFWGILPKVAVAYAGTYTTGMLAWRWFADGEVVDGERLKELADESMRLGRERAAAMLEAAQSRSREKRSWWPWRRDSG</sequence>
<name>A0A2A6REY0_9CHLR</name>
<dbReference type="EMBL" id="NQWI01000135">
    <property type="protein sequence ID" value="PDW01493.1"/>
    <property type="molecule type" value="Genomic_DNA"/>
</dbReference>
<comment type="caution">
    <text evidence="1">The sequence shown here is derived from an EMBL/GenBank/DDBJ whole genome shotgun (WGS) entry which is preliminary data.</text>
</comment>
<evidence type="ECO:0008006" key="3">
    <source>
        <dbReference type="Google" id="ProtNLM"/>
    </source>
</evidence>
<keyword evidence="2" id="KW-1185">Reference proteome</keyword>
<proteinExistence type="predicted"/>
<evidence type="ECO:0000313" key="1">
    <source>
        <dbReference type="EMBL" id="PDW01493.1"/>
    </source>
</evidence>
<organism evidence="1 2">
    <name type="scientific">Candidatus Viridilinea mediisalina</name>
    <dbReference type="NCBI Taxonomy" id="2024553"/>
    <lineage>
        <taxon>Bacteria</taxon>
        <taxon>Bacillati</taxon>
        <taxon>Chloroflexota</taxon>
        <taxon>Chloroflexia</taxon>
        <taxon>Chloroflexales</taxon>
        <taxon>Chloroflexineae</taxon>
        <taxon>Oscillochloridaceae</taxon>
        <taxon>Candidatus Viridilinea</taxon>
    </lineage>
</organism>
<protein>
    <recommendedName>
        <fullName evidence="3">DUF697 domain-containing protein</fullName>
    </recommendedName>
</protein>
<accession>A0A2A6REY0</accession>